<protein>
    <recommendedName>
        <fullName evidence="11">Acyltransferase</fullName>
        <ecNumber evidence="11">2.3.1.-</ecNumber>
    </recommendedName>
</protein>
<reference evidence="12 13" key="1">
    <citation type="submission" date="2024-10" db="EMBL/GenBank/DDBJ databases">
        <title>Updated reference genomes for cyclostephanoid diatoms.</title>
        <authorList>
            <person name="Roberts W.R."/>
            <person name="Alverson A.J."/>
        </authorList>
    </citation>
    <scope>NUCLEOTIDE SEQUENCE [LARGE SCALE GENOMIC DNA]</scope>
    <source>
        <strain evidence="12 13">AJA232-27</strain>
    </source>
</reference>
<evidence type="ECO:0000256" key="8">
    <source>
        <dbReference type="ARBA" id="ARBA00023098"/>
    </source>
</evidence>
<evidence type="ECO:0000256" key="7">
    <source>
        <dbReference type="ARBA" id="ARBA00022989"/>
    </source>
</evidence>
<dbReference type="CDD" id="cd07987">
    <property type="entry name" value="LPLAT_MGAT-like"/>
    <property type="match status" value="1"/>
</dbReference>
<comment type="similarity">
    <text evidence="2 11">Belongs to the diacylglycerol acyltransferase family.</text>
</comment>
<feature type="transmembrane region" description="Helical" evidence="11">
    <location>
        <begin position="120"/>
        <end position="137"/>
    </location>
</feature>
<evidence type="ECO:0000256" key="1">
    <source>
        <dbReference type="ARBA" id="ARBA00004477"/>
    </source>
</evidence>
<comment type="caution">
    <text evidence="12">The sequence shown here is derived from an EMBL/GenBank/DDBJ whole genome shotgun (WGS) entry which is preliminary data.</text>
</comment>
<keyword evidence="3" id="KW-0444">Lipid biosynthesis</keyword>
<dbReference type="GO" id="GO:0006629">
    <property type="term" value="P:lipid metabolic process"/>
    <property type="evidence" value="ECO:0007669"/>
    <property type="project" value="UniProtKB-KW"/>
</dbReference>
<keyword evidence="5 11" id="KW-0812">Transmembrane</keyword>
<keyword evidence="10" id="KW-0012">Acyltransferase</keyword>
<evidence type="ECO:0000256" key="6">
    <source>
        <dbReference type="ARBA" id="ARBA00022824"/>
    </source>
</evidence>
<keyword evidence="9 11" id="KW-0472">Membrane</keyword>
<evidence type="ECO:0000313" key="12">
    <source>
        <dbReference type="EMBL" id="KAL3766684.1"/>
    </source>
</evidence>
<evidence type="ECO:0000256" key="10">
    <source>
        <dbReference type="ARBA" id="ARBA00023315"/>
    </source>
</evidence>
<evidence type="ECO:0000256" key="2">
    <source>
        <dbReference type="ARBA" id="ARBA00005420"/>
    </source>
</evidence>
<proteinExistence type="inferred from homology"/>
<evidence type="ECO:0000256" key="5">
    <source>
        <dbReference type="ARBA" id="ARBA00022692"/>
    </source>
</evidence>
<evidence type="ECO:0000256" key="9">
    <source>
        <dbReference type="ARBA" id="ARBA00023136"/>
    </source>
</evidence>
<comment type="subcellular location">
    <subcellularLocation>
        <location evidence="1 11">Endoplasmic reticulum membrane</location>
        <topology evidence="1 11">Multi-pass membrane protein</topology>
    </subcellularLocation>
</comment>
<organism evidence="12 13">
    <name type="scientific">Discostella pseudostelligera</name>
    <dbReference type="NCBI Taxonomy" id="259834"/>
    <lineage>
        <taxon>Eukaryota</taxon>
        <taxon>Sar</taxon>
        <taxon>Stramenopiles</taxon>
        <taxon>Ochrophyta</taxon>
        <taxon>Bacillariophyta</taxon>
        <taxon>Coscinodiscophyceae</taxon>
        <taxon>Thalassiosirophycidae</taxon>
        <taxon>Stephanodiscales</taxon>
        <taxon>Stephanodiscaceae</taxon>
        <taxon>Discostella</taxon>
    </lineage>
</organism>
<evidence type="ECO:0000313" key="13">
    <source>
        <dbReference type="Proteomes" id="UP001530293"/>
    </source>
</evidence>
<name>A0ABD3MRS3_9STRA</name>
<accession>A0ABD3MRS3</accession>
<dbReference type="InterPro" id="IPR007130">
    <property type="entry name" value="DAGAT"/>
</dbReference>
<feature type="transmembrane region" description="Helical" evidence="11">
    <location>
        <begin position="35"/>
        <end position="59"/>
    </location>
</feature>
<gene>
    <name evidence="12" type="ORF">ACHAWU_003440</name>
</gene>
<dbReference type="PANTHER" id="PTHR12317:SF63">
    <property type="entry name" value="DIACYLGLYCEROL O-ACYLTRANSFERASE 2"/>
    <property type="match status" value="1"/>
</dbReference>
<dbReference type="AlphaFoldDB" id="A0ABD3MRS3"/>
<dbReference type="GO" id="GO:0005789">
    <property type="term" value="C:endoplasmic reticulum membrane"/>
    <property type="evidence" value="ECO:0007669"/>
    <property type="project" value="UniProtKB-SubCell"/>
</dbReference>
<keyword evidence="4 11" id="KW-0808">Transferase</keyword>
<keyword evidence="8" id="KW-0443">Lipid metabolism</keyword>
<dbReference type="EC" id="2.3.1.-" evidence="11"/>
<keyword evidence="6 11" id="KW-0256">Endoplasmic reticulum</keyword>
<keyword evidence="7 11" id="KW-1133">Transmembrane helix</keyword>
<evidence type="ECO:0000256" key="3">
    <source>
        <dbReference type="ARBA" id="ARBA00022516"/>
    </source>
</evidence>
<dbReference type="GO" id="GO:0016746">
    <property type="term" value="F:acyltransferase activity"/>
    <property type="evidence" value="ECO:0007669"/>
    <property type="project" value="UniProtKB-KW"/>
</dbReference>
<evidence type="ECO:0000256" key="4">
    <source>
        <dbReference type="ARBA" id="ARBA00022679"/>
    </source>
</evidence>
<dbReference type="Pfam" id="PF03982">
    <property type="entry name" value="DAGAT"/>
    <property type="match status" value="1"/>
</dbReference>
<dbReference type="PANTHER" id="PTHR12317">
    <property type="entry name" value="DIACYLGLYCEROL O-ACYLTRANSFERASE"/>
    <property type="match status" value="1"/>
</dbReference>
<dbReference type="Proteomes" id="UP001530293">
    <property type="component" value="Unassembled WGS sequence"/>
</dbReference>
<keyword evidence="13" id="KW-1185">Reference proteome</keyword>
<dbReference type="EMBL" id="JALLBG020000082">
    <property type="protein sequence ID" value="KAL3766684.1"/>
    <property type="molecule type" value="Genomic_DNA"/>
</dbReference>
<sequence length="418" mass="47506">MSSRPKLTTSPLLPKGVEIIIPPPPYEACTFIDSLLVNLSSLVVVGSPVWFYGSIVYLYRKWKQYRTLALLSKEGNNDLVEDEVVQGNNENYTSSGESSQERRPADEASIQRWRKYNQTASRYGAALAIVLLISIWGPHRSRRVGELLGVRKWRLWDAWLNYVGYTVLRDHGDNDPTIGSDEPEFDPRHSRAIYAFIPHGIFPFGLAFSCLPQRGYEHTWGLFRPVVATATKLFPVVRTFIAWMGGVDASRSAVSSVLSKDNSRLGISPGGIAEMFETYPKPGFHPNDEAALLRHRNGVFKLALQHNIPIVPVYTFGATKMFRRVQLPHFIETLSRALKISICLLFGKLGLPIPFRQRLMYVIGNTIWPAMNATSFLTDEHLDKYVQEMHDAFCDEIKRIFDRNKGHYGWGNKTLRFV</sequence>
<evidence type="ECO:0000256" key="11">
    <source>
        <dbReference type="RuleBase" id="RU367023"/>
    </source>
</evidence>